<dbReference type="GO" id="GO:0044209">
    <property type="term" value="P:AMP salvage"/>
    <property type="evidence" value="ECO:0007669"/>
    <property type="project" value="TreeGrafter"/>
</dbReference>
<dbReference type="EMBL" id="CAADFK010000039">
    <property type="protein sequence ID" value="VFK12618.1"/>
    <property type="molecule type" value="Genomic_DNA"/>
</dbReference>
<keyword evidence="7 11" id="KW-0328">Glycosyltransferase</keyword>
<dbReference type="EC" id="2.4.2.7" evidence="5"/>
<dbReference type="GO" id="GO:0005737">
    <property type="term" value="C:cytoplasm"/>
    <property type="evidence" value="ECO:0007669"/>
    <property type="project" value="UniProtKB-SubCell"/>
</dbReference>
<evidence type="ECO:0000256" key="6">
    <source>
        <dbReference type="ARBA" id="ARBA00022490"/>
    </source>
</evidence>
<feature type="domain" description="Phosphoribosyltransferase" evidence="10">
    <location>
        <begin position="17"/>
        <end position="140"/>
    </location>
</feature>
<reference evidence="11" key="1">
    <citation type="submission" date="2019-02" db="EMBL/GenBank/DDBJ databases">
        <authorList>
            <person name="Gruber-Vodicka R. H."/>
            <person name="Seah K. B. B."/>
        </authorList>
    </citation>
    <scope>NUCLEOTIDE SEQUENCE</scope>
    <source>
        <strain evidence="11">BECK_S313</strain>
    </source>
</reference>
<dbReference type="Gene3D" id="3.40.50.2020">
    <property type="match status" value="1"/>
</dbReference>
<dbReference type="CDD" id="cd06223">
    <property type="entry name" value="PRTases_typeI"/>
    <property type="match status" value="1"/>
</dbReference>
<comment type="similarity">
    <text evidence="4">Belongs to the purine/pyrimidine phosphoribosyltransferase family.</text>
</comment>
<evidence type="ECO:0000313" key="11">
    <source>
        <dbReference type="EMBL" id="VFK12618.1"/>
    </source>
</evidence>
<protein>
    <recommendedName>
        <fullName evidence="5">adenine phosphoribosyltransferase</fullName>
        <ecNumber evidence="5">2.4.2.7</ecNumber>
    </recommendedName>
</protein>
<dbReference type="GO" id="GO:0002055">
    <property type="term" value="F:adenine binding"/>
    <property type="evidence" value="ECO:0007669"/>
    <property type="project" value="TreeGrafter"/>
</dbReference>
<keyword evidence="6" id="KW-0963">Cytoplasm</keyword>
<keyword evidence="8 11" id="KW-0808">Transferase</keyword>
<gene>
    <name evidence="11" type="ORF">BECKLPF1236B_GA0070989_10391</name>
</gene>
<dbReference type="SUPFAM" id="SSF53271">
    <property type="entry name" value="PRTase-like"/>
    <property type="match status" value="1"/>
</dbReference>
<proteinExistence type="inferred from homology"/>
<evidence type="ECO:0000259" key="10">
    <source>
        <dbReference type="Pfam" id="PF00156"/>
    </source>
</evidence>
<dbReference type="InterPro" id="IPR000836">
    <property type="entry name" value="PRTase_dom"/>
</dbReference>
<dbReference type="PANTHER" id="PTHR32315:SF3">
    <property type="entry name" value="ADENINE PHOSPHORIBOSYLTRANSFERASE"/>
    <property type="match status" value="1"/>
</dbReference>
<comment type="pathway">
    <text evidence="3">Purine metabolism; AMP biosynthesis via salvage pathway; AMP from adenine: step 1/1.</text>
</comment>
<comment type="subcellular location">
    <subcellularLocation>
        <location evidence="2">Cytoplasm</location>
    </subcellularLocation>
</comment>
<dbReference type="GO" id="GO:0006166">
    <property type="term" value="P:purine ribonucleoside salvage"/>
    <property type="evidence" value="ECO:0007669"/>
    <property type="project" value="UniProtKB-KW"/>
</dbReference>
<evidence type="ECO:0000256" key="2">
    <source>
        <dbReference type="ARBA" id="ARBA00004496"/>
    </source>
</evidence>
<evidence type="ECO:0000256" key="9">
    <source>
        <dbReference type="ARBA" id="ARBA00022726"/>
    </source>
</evidence>
<dbReference type="GO" id="GO:0003999">
    <property type="term" value="F:adenine phosphoribosyltransferase activity"/>
    <property type="evidence" value="ECO:0007669"/>
    <property type="project" value="UniProtKB-EC"/>
</dbReference>
<evidence type="ECO:0000256" key="7">
    <source>
        <dbReference type="ARBA" id="ARBA00022676"/>
    </source>
</evidence>
<accession>A0A450W6L1</accession>
<dbReference type="GO" id="GO:0006168">
    <property type="term" value="P:adenine salvage"/>
    <property type="evidence" value="ECO:0007669"/>
    <property type="project" value="TreeGrafter"/>
</dbReference>
<evidence type="ECO:0000256" key="4">
    <source>
        <dbReference type="ARBA" id="ARBA00008391"/>
    </source>
</evidence>
<sequence length="162" mass="17956">MGKYYRTTDVCLNPLLFQEIIKQLADAVSEYRAEYIASLDSRGHLYGATVAAHLGLPLLCIQKGGKIPGPTLQESYSMVYGQGKILEIPANLGLEGRKVAVIDDAIATGGSMLAACKLMERTGLTVVYCLSPFNDTRHEKRRVPAFKRKYLPITRTWYDLAD</sequence>
<dbReference type="InterPro" id="IPR029057">
    <property type="entry name" value="PRTase-like"/>
</dbReference>
<evidence type="ECO:0000256" key="3">
    <source>
        <dbReference type="ARBA" id="ARBA00004659"/>
    </source>
</evidence>
<evidence type="ECO:0000256" key="5">
    <source>
        <dbReference type="ARBA" id="ARBA00011893"/>
    </source>
</evidence>
<organism evidence="11">
    <name type="scientific">Candidatus Kentrum sp. LPFa</name>
    <dbReference type="NCBI Taxonomy" id="2126335"/>
    <lineage>
        <taxon>Bacteria</taxon>
        <taxon>Pseudomonadati</taxon>
        <taxon>Pseudomonadota</taxon>
        <taxon>Gammaproteobacteria</taxon>
        <taxon>Candidatus Kentrum</taxon>
    </lineage>
</organism>
<dbReference type="PANTHER" id="PTHR32315">
    <property type="entry name" value="ADENINE PHOSPHORIBOSYLTRANSFERASE"/>
    <property type="match status" value="1"/>
</dbReference>
<name>A0A450W6L1_9GAMM</name>
<keyword evidence="9" id="KW-0660">Purine salvage</keyword>
<dbReference type="InterPro" id="IPR050054">
    <property type="entry name" value="UPRTase/APRTase"/>
</dbReference>
<comment type="catalytic activity">
    <reaction evidence="1">
        <text>AMP + diphosphate = 5-phospho-alpha-D-ribose 1-diphosphate + adenine</text>
        <dbReference type="Rhea" id="RHEA:16609"/>
        <dbReference type="ChEBI" id="CHEBI:16708"/>
        <dbReference type="ChEBI" id="CHEBI:33019"/>
        <dbReference type="ChEBI" id="CHEBI:58017"/>
        <dbReference type="ChEBI" id="CHEBI:456215"/>
        <dbReference type="EC" id="2.4.2.7"/>
    </reaction>
</comment>
<dbReference type="GO" id="GO:0016208">
    <property type="term" value="F:AMP binding"/>
    <property type="evidence" value="ECO:0007669"/>
    <property type="project" value="TreeGrafter"/>
</dbReference>
<dbReference type="AlphaFoldDB" id="A0A450W6L1"/>
<evidence type="ECO:0000256" key="8">
    <source>
        <dbReference type="ARBA" id="ARBA00022679"/>
    </source>
</evidence>
<dbReference type="Pfam" id="PF00156">
    <property type="entry name" value="Pribosyltran"/>
    <property type="match status" value="1"/>
</dbReference>
<evidence type="ECO:0000256" key="1">
    <source>
        <dbReference type="ARBA" id="ARBA00000868"/>
    </source>
</evidence>